<dbReference type="OrthoDB" id="9790710at2"/>
<dbReference type="STRING" id="623280.SAMN05660226_00658"/>
<dbReference type="RefSeq" id="WP_079715364.1">
    <property type="nucleotide sequence ID" value="NZ_FUYS01000001.1"/>
</dbReference>
<dbReference type="Proteomes" id="UP000190541">
    <property type="component" value="Unassembled WGS sequence"/>
</dbReference>
<reference evidence="3 4" key="1">
    <citation type="submission" date="2017-02" db="EMBL/GenBank/DDBJ databases">
        <authorList>
            <person name="Peterson S.W."/>
        </authorList>
    </citation>
    <scope>NUCLEOTIDE SEQUENCE [LARGE SCALE GENOMIC DNA]</scope>
    <source>
        <strain evidence="3 4">DSM 22899</strain>
    </source>
</reference>
<dbReference type="InterPro" id="IPR001296">
    <property type="entry name" value="Glyco_trans_1"/>
</dbReference>
<keyword evidence="4" id="KW-1185">Reference proteome</keyword>
<name>A0A1T5A6W8_9SPHI</name>
<keyword evidence="1 3" id="KW-0808">Transferase</keyword>
<gene>
    <name evidence="3" type="ORF">SAMN05660226_00658</name>
</gene>
<evidence type="ECO:0000259" key="2">
    <source>
        <dbReference type="Pfam" id="PF00534"/>
    </source>
</evidence>
<dbReference type="EMBL" id="FUYS01000001">
    <property type="protein sequence ID" value="SKB30772.1"/>
    <property type="molecule type" value="Genomic_DNA"/>
</dbReference>
<organism evidence="3 4">
    <name type="scientific">Parapedobacter luteus</name>
    <dbReference type="NCBI Taxonomy" id="623280"/>
    <lineage>
        <taxon>Bacteria</taxon>
        <taxon>Pseudomonadati</taxon>
        <taxon>Bacteroidota</taxon>
        <taxon>Sphingobacteriia</taxon>
        <taxon>Sphingobacteriales</taxon>
        <taxon>Sphingobacteriaceae</taxon>
        <taxon>Parapedobacter</taxon>
    </lineage>
</organism>
<dbReference type="Pfam" id="PF00534">
    <property type="entry name" value="Glycos_transf_1"/>
    <property type="match status" value="1"/>
</dbReference>
<sequence>MNILHLVSTLDPQSGGVATAVHSFIIATENEGVKQEVLCLDNPLESYIRNKPYVVHALSPGKSAWKYHKDLLKWITINLQKYDVIIVHGLWQYQSYAIVKAISTSQKTQPLLFTMPHGMLDPYFQQARGRRLKAIRNIFVWHLVEKNLINKSDGLFFTCEQEKILAKETFLGYRPKATFNVGLGIPFPPVYSSTMPSALPDRPYWLFLGRIVPKKGVDLLISAYNRVLSEYVDIPNLVIAGPGLNTPYGRYILQLAKDNPRIHFTGMLTGKAKWGAIYNCELFVLPSHQENFGIAIVEAMACGKPVLISDKVNIWREVVEGGGGLVDTDTGEGVYNMLKRWLNLNQGEKQAISVATTHVFETNFTMERVASRMVTSIKSYSENVYAIKY</sequence>
<feature type="domain" description="Glycosyl transferase family 1" evidence="2">
    <location>
        <begin position="201"/>
        <end position="332"/>
    </location>
</feature>
<dbReference type="AlphaFoldDB" id="A0A1T5A6W8"/>
<protein>
    <submittedName>
        <fullName evidence="3">Glycosyltransferase involved in cell wall bisynthesis</fullName>
    </submittedName>
</protein>
<dbReference type="PANTHER" id="PTHR46401">
    <property type="entry name" value="GLYCOSYLTRANSFERASE WBBK-RELATED"/>
    <property type="match status" value="1"/>
</dbReference>
<dbReference type="SUPFAM" id="SSF53756">
    <property type="entry name" value="UDP-Glycosyltransferase/glycogen phosphorylase"/>
    <property type="match status" value="1"/>
</dbReference>
<evidence type="ECO:0000313" key="4">
    <source>
        <dbReference type="Proteomes" id="UP000190541"/>
    </source>
</evidence>
<accession>A0A1T5A6W8</accession>
<evidence type="ECO:0000313" key="3">
    <source>
        <dbReference type="EMBL" id="SKB30772.1"/>
    </source>
</evidence>
<dbReference type="GO" id="GO:0016757">
    <property type="term" value="F:glycosyltransferase activity"/>
    <property type="evidence" value="ECO:0007669"/>
    <property type="project" value="InterPro"/>
</dbReference>
<dbReference type="PANTHER" id="PTHR46401:SF2">
    <property type="entry name" value="GLYCOSYLTRANSFERASE WBBK-RELATED"/>
    <property type="match status" value="1"/>
</dbReference>
<dbReference type="GO" id="GO:0009103">
    <property type="term" value="P:lipopolysaccharide biosynthetic process"/>
    <property type="evidence" value="ECO:0007669"/>
    <property type="project" value="TreeGrafter"/>
</dbReference>
<dbReference type="Gene3D" id="3.40.50.2000">
    <property type="entry name" value="Glycogen Phosphorylase B"/>
    <property type="match status" value="2"/>
</dbReference>
<evidence type="ECO:0000256" key="1">
    <source>
        <dbReference type="ARBA" id="ARBA00022679"/>
    </source>
</evidence>
<proteinExistence type="predicted"/>